<evidence type="ECO:0000256" key="1">
    <source>
        <dbReference type="SAM" id="MobiDB-lite"/>
    </source>
</evidence>
<evidence type="ECO:0008006" key="4">
    <source>
        <dbReference type="Google" id="ProtNLM"/>
    </source>
</evidence>
<gene>
    <name evidence="2" type="ORF">SIL72_14835</name>
</gene>
<dbReference type="RefSeq" id="WP_084362444.1">
    <property type="nucleotide sequence ID" value="NZ_JAWXXX010000002.1"/>
</dbReference>
<feature type="region of interest" description="Disordered" evidence="1">
    <location>
        <begin position="89"/>
        <end position="132"/>
    </location>
</feature>
<feature type="compositionally biased region" description="Basic and acidic residues" evidence="1">
    <location>
        <begin position="89"/>
        <end position="130"/>
    </location>
</feature>
<dbReference type="EMBL" id="JAWXXX010000002">
    <property type="protein sequence ID" value="MDX5895301.1"/>
    <property type="molecule type" value="Genomic_DNA"/>
</dbReference>
<proteinExistence type="predicted"/>
<organism evidence="2 3">
    <name type="scientific">Rubrobacter radiotolerans</name>
    <name type="common">Arthrobacter radiotolerans</name>
    <dbReference type="NCBI Taxonomy" id="42256"/>
    <lineage>
        <taxon>Bacteria</taxon>
        <taxon>Bacillati</taxon>
        <taxon>Actinomycetota</taxon>
        <taxon>Rubrobacteria</taxon>
        <taxon>Rubrobacterales</taxon>
        <taxon>Rubrobacteraceae</taxon>
        <taxon>Rubrobacter</taxon>
    </lineage>
</organism>
<accession>A0AB35T856</accession>
<sequence>MDGVTVEVLALLATVVFGLAGVAAAYYGYKSFRASCEQLEIAREQASRVPRLVLTGVALLPLLADPELEKDVAETRELLQEIEKERAEKRRAEEERLAREREREKREREERRREERRSSGFDLSKLRDMGEPGEQVDLSRVFQAPWENITERLAARPMFEIREPAEIRMPSSYPKSEPYEGPLPDSFIEVAVKNEGCAAAYEVTGWLELDGSDLEPVDYFADRGVDLVAENGDAYKVELRAQQEGGRLLPSENDRIVFRMPVLRRRTNGTTRLRYEFTSPQGGGIEGIIELALDLAEER</sequence>
<evidence type="ECO:0000313" key="2">
    <source>
        <dbReference type="EMBL" id="MDX5895301.1"/>
    </source>
</evidence>
<evidence type="ECO:0000313" key="3">
    <source>
        <dbReference type="Proteomes" id="UP001281130"/>
    </source>
</evidence>
<comment type="caution">
    <text evidence="2">The sequence shown here is derived from an EMBL/GenBank/DDBJ whole genome shotgun (WGS) entry which is preliminary data.</text>
</comment>
<name>A0AB35T856_RUBRA</name>
<dbReference type="AlphaFoldDB" id="A0AB35T856"/>
<dbReference type="Proteomes" id="UP001281130">
    <property type="component" value="Unassembled WGS sequence"/>
</dbReference>
<protein>
    <recommendedName>
        <fullName evidence="4">CARDB domain-containing protein</fullName>
    </recommendedName>
</protein>
<reference evidence="2" key="1">
    <citation type="submission" date="2023-11" db="EMBL/GenBank/DDBJ databases">
        <title>MicrobeMod: A computational toolkit for identifying prokaryotic methylation and restriction-modification with nanopore sequencing.</title>
        <authorList>
            <person name="Crits-Christoph A."/>
            <person name="Kang S.C."/>
            <person name="Lee H."/>
            <person name="Ostrov N."/>
        </authorList>
    </citation>
    <scope>NUCLEOTIDE SEQUENCE</scope>
    <source>
        <strain evidence="2">ATCC 51242</strain>
    </source>
</reference>